<evidence type="ECO:0000313" key="1">
    <source>
        <dbReference type="EMBL" id="KAG0422562.1"/>
    </source>
</evidence>
<reference evidence="1 2" key="1">
    <citation type="journal article" date="2020" name="Cell">
        <title>Large-Scale Comparative Analyses of Tick Genomes Elucidate Their Genetic Diversity and Vector Capacities.</title>
        <authorList>
            <consortium name="Tick Genome and Microbiome Consortium (TIGMIC)"/>
            <person name="Jia N."/>
            <person name="Wang J."/>
            <person name="Shi W."/>
            <person name="Du L."/>
            <person name="Sun Y."/>
            <person name="Zhan W."/>
            <person name="Jiang J.F."/>
            <person name="Wang Q."/>
            <person name="Zhang B."/>
            <person name="Ji P."/>
            <person name="Bell-Sakyi L."/>
            <person name="Cui X.M."/>
            <person name="Yuan T.T."/>
            <person name="Jiang B.G."/>
            <person name="Yang W.F."/>
            <person name="Lam T.T."/>
            <person name="Chang Q.C."/>
            <person name="Ding S.J."/>
            <person name="Wang X.J."/>
            <person name="Zhu J.G."/>
            <person name="Ruan X.D."/>
            <person name="Zhao L."/>
            <person name="Wei J.T."/>
            <person name="Ye R.Z."/>
            <person name="Que T.C."/>
            <person name="Du C.H."/>
            <person name="Zhou Y.H."/>
            <person name="Cheng J.X."/>
            <person name="Dai P.F."/>
            <person name="Guo W.B."/>
            <person name="Han X.H."/>
            <person name="Huang E.J."/>
            <person name="Li L.F."/>
            <person name="Wei W."/>
            <person name="Gao Y.C."/>
            <person name="Liu J.Z."/>
            <person name="Shao H.Z."/>
            <person name="Wang X."/>
            <person name="Wang C.C."/>
            <person name="Yang T.C."/>
            <person name="Huo Q.B."/>
            <person name="Li W."/>
            <person name="Chen H.Y."/>
            <person name="Chen S.E."/>
            <person name="Zhou L.G."/>
            <person name="Ni X.B."/>
            <person name="Tian J.H."/>
            <person name="Sheng Y."/>
            <person name="Liu T."/>
            <person name="Pan Y.S."/>
            <person name="Xia L.Y."/>
            <person name="Li J."/>
            <person name="Zhao F."/>
            <person name="Cao W.C."/>
        </authorList>
    </citation>
    <scope>NUCLEOTIDE SEQUENCE [LARGE SCALE GENOMIC DNA]</scope>
    <source>
        <strain evidence="1">Iper-2018</strain>
    </source>
</reference>
<organism evidence="1 2">
    <name type="scientific">Ixodes persulcatus</name>
    <name type="common">Taiga tick</name>
    <dbReference type="NCBI Taxonomy" id="34615"/>
    <lineage>
        <taxon>Eukaryota</taxon>
        <taxon>Metazoa</taxon>
        <taxon>Ecdysozoa</taxon>
        <taxon>Arthropoda</taxon>
        <taxon>Chelicerata</taxon>
        <taxon>Arachnida</taxon>
        <taxon>Acari</taxon>
        <taxon>Parasitiformes</taxon>
        <taxon>Ixodida</taxon>
        <taxon>Ixodoidea</taxon>
        <taxon>Ixodidae</taxon>
        <taxon>Ixodinae</taxon>
        <taxon>Ixodes</taxon>
    </lineage>
</organism>
<keyword evidence="2" id="KW-1185">Reference proteome</keyword>
<dbReference type="EMBL" id="JABSTQ010010209">
    <property type="protein sequence ID" value="KAG0422562.1"/>
    <property type="molecule type" value="Genomic_DNA"/>
</dbReference>
<sequence length="94" mass="10772">MAEYVNKFNRGRLNLNRAVQEVVNEKGNMAYTQALRHLGAKMPNSIQMSAQETAWCLLNQDMSEASRKIVFVNSAWPEERTRIRKTNAQMAQEG</sequence>
<comment type="caution">
    <text evidence="1">The sequence shown here is derived from an EMBL/GenBank/DDBJ whole genome shotgun (WGS) entry which is preliminary data.</text>
</comment>
<accession>A0AC60PQ97</accession>
<proteinExistence type="predicted"/>
<evidence type="ECO:0000313" key="2">
    <source>
        <dbReference type="Proteomes" id="UP000805193"/>
    </source>
</evidence>
<gene>
    <name evidence="1" type="ORF">HPB47_001619</name>
</gene>
<name>A0AC60PQ97_IXOPE</name>
<protein>
    <submittedName>
        <fullName evidence="1">Uncharacterized protein</fullName>
    </submittedName>
</protein>
<dbReference type="Proteomes" id="UP000805193">
    <property type="component" value="Unassembled WGS sequence"/>
</dbReference>